<keyword evidence="1" id="KW-0812">Transmembrane</keyword>
<protein>
    <recommendedName>
        <fullName evidence="2">BURP domain-containing protein</fullName>
    </recommendedName>
</protein>
<keyword evidence="1" id="KW-0472">Membrane</keyword>
<reference evidence="3 4" key="3">
    <citation type="submission" date="2019-11" db="EMBL/GenBank/DDBJ databases">
        <title>A de novo genome assembly of a pear dwarfing rootstock.</title>
        <authorList>
            <person name="Wang F."/>
            <person name="Wang J."/>
            <person name="Li S."/>
            <person name="Zhang Y."/>
            <person name="Fang M."/>
            <person name="Ma L."/>
            <person name="Zhao Y."/>
            <person name="Jiang S."/>
        </authorList>
    </citation>
    <scope>NUCLEOTIDE SEQUENCE [LARGE SCALE GENOMIC DNA]</scope>
    <source>
        <strain evidence="3">S2</strain>
        <tissue evidence="3">Leaf</tissue>
    </source>
</reference>
<dbReference type="InterPro" id="IPR044816">
    <property type="entry name" value="BURP"/>
</dbReference>
<evidence type="ECO:0000259" key="2">
    <source>
        <dbReference type="PROSITE" id="PS51277"/>
    </source>
</evidence>
<evidence type="ECO:0000313" key="4">
    <source>
        <dbReference type="Proteomes" id="UP000327157"/>
    </source>
</evidence>
<dbReference type="OrthoDB" id="654134at2759"/>
<accession>A0A5N5HW28</accession>
<comment type="caution">
    <text evidence="3">The sequence shown here is derived from an EMBL/GenBank/DDBJ whole genome shotgun (WGS) entry which is preliminary data.</text>
</comment>
<reference evidence="4" key="2">
    <citation type="submission" date="2019-10" db="EMBL/GenBank/DDBJ databases">
        <title>A de novo genome assembly of a pear dwarfing rootstock.</title>
        <authorList>
            <person name="Wang F."/>
            <person name="Wang J."/>
            <person name="Li S."/>
            <person name="Zhang Y."/>
            <person name="Fang M."/>
            <person name="Ma L."/>
            <person name="Zhao Y."/>
            <person name="Jiang S."/>
        </authorList>
    </citation>
    <scope>NUCLEOTIDE SEQUENCE [LARGE SCALE GENOMIC DNA]</scope>
</reference>
<keyword evidence="4" id="KW-1185">Reference proteome</keyword>
<dbReference type="SMART" id="SM01045">
    <property type="entry name" value="BURP"/>
    <property type="match status" value="1"/>
</dbReference>
<feature type="transmembrane region" description="Helical" evidence="1">
    <location>
        <begin position="6"/>
        <end position="28"/>
    </location>
</feature>
<reference evidence="3 4" key="1">
    <citation type="submission" date="2019-09" db="EMBL/GenBank/DDBJ databases">
        <authorList>
            <person name="Ou C."/>
        </authorList>
    </citation>
    <scope>NUCLEOTIDE SEQUENCE [LARGE SCALE GENOMIC DNA]</scope>
    <source>
        <strain evidence="3">S2</strain>
        <tissue evidence="3">Leaf</tissue>
    </source>
</reference>
<dbReference type="PROSITE" id="PS51277">
    <property type="entry name" value="BURP"/>
    <property type="match status" value="1"/>
</dbReference>
<dbReference type="Pfam" id="PF03181">
    <property type="entry name" value="BURP"/>
    <property type="match status" value="1"/>
</dbReference>
<evidence type="ECO:0000256" key="1">
    <source>
        <dbReference type="SAM" id="Phobius"/>
    </source>
</evidence>
<dbReference type="EMBL" id="SMOL01000148">
    <property type="protein sequence ID" value="KAB2629680.1"/>
    <property type="molecule type" value="Genomic_DNA"/>
</dbReference>
<dbReference type="Proteomes" id="UP000327157">
    <property type="component" value="Chromosome 8"/>
</dbReference>
<dbReference type="PANTHER" id="PTHR31236">
    <property type="entry name" value="BURP DOMAIN PROTEIN USPL1-LIKE"/>
    <property type="match status" value="1"/>
</dbReference>
<dbReference type="AlphaFoldDB" id="A0A5N5HW28"/>
<proteinExistence type="predicted"/>
<sequence>MGFLPFRIFAFFTLYISDFLYLVLMRILTILRLTLMAMASYATTLLPPQLHYWNSILPDTTMPKALSQLVQPGLVGKGNLSFFSQDAARNCWCVFVNYKGKSGGPSQVFFFLEKDMHPGNGKKYRLAKNSTRATFLSRKTAESIPFSSSKMPQILHQYSLKPGSVEAIRINETIQECESQGIIGEKKQCATSLESMIDYAAFKLGRNIEAVSTEVEKAAAAVQNYTISPGMKNLSAAYKNKVLVCRKLNYPYAVFYCHAFQSIRAYMVPLRGSDGITVKAVAICHTDTSEWNPKIFQDLKVKPGTIPVCHFLPDGDIAWVLKQKH</sequence>
<dbReference type="InterPro" id="IPR004873">
    <property type="entry name" value="BURP_dom"/>
</dbReference>
<evidence type="ECO:0000313" key="3">
    <source>
        <dbReference type="EMBL" id="KAB2629680.1"/>
    </source>
</evidence>
<organism evidence="3 4">
    <name type="scientific">Pyrus ussuriensis x Pyrus communis</name>
    <dbReference type="NCBI Taxonomy" id="2448454"/>
    <lineage>
        <taxon>Eukaryota</taxon>
        <taxon>Viridiplantae</taxon>
        <taxon>Streptophyta</taxon>
        <taxon>Embryophyta</taxon>
        <taxon>Tracheophyta</taxon>
        <taxon>Spermatophyta</taxon>
        <taxon>Magnoliopsida</taxon>
        <taxon>eudicotyledons</taxon>
        <taxon>Gunneridae</taxon>
        <taxon>Pentapetalae</taxon>
        <taxon>rosids</taxon>
        <taxon>fabids</taxon>
        <taxon>Rosales</taxon>
        <taxon>Rosaceae</taxon>
        <taxon>Amygdaloideae</taxon>
        <taxon>Maleae</taxon>
        <taxon>Pyrus</taxon>
    </lineage>
</organism>
<gene>
    <name evidence="3" type="ORF">D8674_034475</name>
</gene>
<feature type="domain" description="BURP" evidence="2">
    <location>
        <begin position="110"/>
        <end position="322"/>
    </location>
</feature>
<keyword evidence="1" id="KW-1133">Transmembrane helix</keyword>
<dbReference type="PANTHER" id="PTHR31236:SF2">
    <property type="entry name" value="BURP DOMAIN PROTEIN RD22"/>
    <property type="match status" value="1"/>
</dbReference>
<name>A0A5N5HW28_9ROSA</name>